<keyword evidence="8 9" id="KW-0472">Membrane</keyword>
<comment type="similarity">
    <text evidence="9">Belongs to the KdpA family.</text>
</comment>
<evidence type="ECO:0000256" key="3">
    <source>
        <dbReference type="ARBA" id="ARBA00022538"/>
    </source>
</evidence>
<dbReference type="GO" id="GO:0005886">
    <property type="term" value="C:plasma membrane"/>
    <property type="evidence" value="ECO:0007669"/>
    <property type="project" value="UniProtKB-SubCell"/>
</dbReference>
<dbReference type="Proteomes" id="UP000051330">
    <property type="component" value="Unassembled WGS sequence"/>
</dbReference>
<evidence type="ECO:0000313" key="11">
    <source>
        <dbReference type="Proteomes" id="UP000051330"/>
    </source>
</evidence>
<evidence type="ECO:0000256" key="2">
    <source>
        <dbReference type="ARBA" id="ARBA00022475"/>
    </source>
</evidence>
<comment type="subunit">
    <text evidence="9">The system is composed of three essential subunits: KdpA, KdpB and KdpC.</text>
</comment>
<dbReference type="HAMAP" id="MF_00275">
    <property type="entry name" value="KdpA"/>
    <property type="match status" value="1"/>
</dbReference>
<keyword evidence="7 9" id="KW-0406">Ion transport</keyword>
<evidence type="ECO:0000256" key="8">
    <source>
        <dbReference type="ARBA" id="ARBA00023136"/>
    </source>
</evidence>
<feature type="transmembrane region" description="Helical" evidence="9">
    <location>
        <begin position="174"/>
        <end position="192"/>
    </location>
</feature>
<dbReference type="GO" id="GO:0030955">
    <property type="term" value="F:potassium ion binding"/>
    <property type="evidence" value="ECO:0007669"/>
    <property type="project" value="UniProtKB-UniRule"/>
</dbReference>
<comment type="caution">
    <text evidence="10">The sequence shown here is derived from an EMBL/GenBank/DDBJ whole genome shotgun (WGS) entry which is preliminary data.</text>
</comment>
<feature type="transmembrane region" description="Helical" evidence="9">
    <location>
        <begin position="319"/>
        <end position="337"/>
    </location>
</feature>
<feature type="transmembrane region" description="Helical" evidence="9">
    <location>
        <begin position="131"/>
        <end position="153"/>
    </location>
</feature>
<dbReference type="PANTHER" id="PTHR30607">
    <property type="entry name" value="POTASSIUM-TRANSPORTING ATPASE A CHAIN"/>
    <property type="match status" value="1"/>
</dbReference>
<comment type="function">
    <text evidence="9">Part of the high-affinity ATP-driven potassium transport (or Kdp) system, which catalyzes the hydrolysis of ATP coupled with the electrogenic transport of potassium into the cytoplasm. This subunit binds the extracellular potassium ions and delivers the ions to the membrane domain of KdpB through an intramembrane tunnel.</text>
</comment>
<protein>
    <recommendedName>
        <fullName evidence="9">Potassium-transporting ATPase potassium-binding subunit</fullName>
    </recommendedName>
    <alternativeName>
        <fullName evidence="9">ATP phosphohydrolase [potassium-transporting] A chain</fullName>
    </alternativeName>
    <alternativeName>
        <fullName evidence="9">Potassium-binding and translocating subunit A</fullName>
    </alternativeName>
    <alternativeName>
        <fullName evidence="9">Potassium-translocating ATPase A chain</fullName>
    </alternativeName>
</protein>
<evidence type="ECO:0000256" key="1">
    <source>
        <dbReference type="ARBA" id="ARBA00022448"/>
    </source>
</evidence>
<keyword evidence="2 9" id="KW-1003">Cell membrane</keyword>
<dbReference type="NCBIfam" id="TIGR00680">
    <property type="entry name" value="kdpA"/>
    <property type="match status" value="1"/>
</dbReference>
<feature type="transmembrane region" description="Helical" evidence="9">
    <location>
        <begin position="557"/>
        <end position="579"/>
    </location>
</feature>
<organism evidence="10 11">
    <name type="scientific">Schleiferilactobacillus perolens DSM 12744</name>
    <dbReference type="NCBI Taxonomy" id="1423792"/>
    <lineage>
        <taxon>Bacteria</taxon>
        <taxon>Bacillati</taxon>
        <taxon>Bacillota</taxon>
        <taxon>Bacilli</taxon>
        <taxon>Lactobacillales</taxon>
        <taxon>Lactobacillaceae</taxon>
        <taxon>Schleiferilactobacillus</taxon>
    </lineage>
</organism>
<gene>
    <name evidence="9" type="primary">kdpA</name>
    <name evidence="10" type="ORF">FD09_GL001534</name>
</gene>
<dbReference type="InterPro" id="IPR004623">
    <property type="entry name" value="KdpA"/>
</dbReference>
<dbReference type="RefSeq" id="WP_157053851.1">
    <property type="nucleotide sequence ID" value="NZ_AZEC01000020.1"/>
</dbReference>
<dbReference type="PIRSF" id="PIRSF001294">
    <property type="entry name" value="K_ATPaseA"/>
    <property type="match status" value="1"/>
</dbReference>
<comment type="subcellular location">
    <subcellularLocation>
        <location evidence="9">Cell membrane</location>
        <topology evidence="9">Multi-pass membrane protein</topology>
    </subcellularLocation>
</comment>
<feature type="transmembrane region" description="Helical" evidence="9">
    <location>
        <begin position="94"/>
        <end position="111"/>
    </location>
</feature>
<evidence type="ECO:0000256" key="9">
    <source>
        <dbReference type="HAMAP-Rule" id="MF_00275"/>
    </source>
</evidence>
<keyword evidence="5 9" id="KW-0630">Potassium</keyword>
<dbReference type="GO" id="GO:0008556">
    <property type="term" value="F:P-type potassium transmembrane transporter activity"/>
    <property type="evidence" value="ECO:0007669"/>
    <property type="project" value="InterPro"/>
</dbReference>
<feature type="transmembrane region" description="Helical" evidence="9">
    <location>
        <begin position="403"/>
        <end position="428"/>
    </location>
</feature>
<name>A0A0R1MLI7_9LACO</name>
<evidence type="ECO:0000256" key="4">
    <source>
        <dbReference type="ARBA" id="ARBA00022692"/>
    </source>
</evidence>
<evidence type="ECO:0000313" key="10">
    <source>
        <dbReference type="EMBL" id="KRL08766.1"/>
    </source>
</evidence>
<keyword evidence="6 9" id="KW-1133">Transmembrane helix</keyword>
<sequence length="590" mass="62952">MIKTILTYVLYLGVPFLLAIPVGHYISKVMAGQDNWLTRVWGPVEKRLTRWLRLDERMNWQRYALAVGAFSVLSFGVLWLILRFQNLLPGNPQHFAGLSWSLAFNTAVSFITNTNWQSYSGELTLSNFSQVFGLTVQNFASAAVGIAVVYALIRGIAGHQRHDLGNFWQDMIRAILYILLPLSTLFAVLLLWCGVPQSTYGFTTATLAQPVAVSAQGNVILGATVNRQTETVKVDGKKVPGARIVTKETLPIFPQASQVAIKQLGSNGGGVLGTNSAHPYENPNALSNFIEYLAIVLLPMSLVFAFGRSLGRPKEGWMLFIAMGTLFLIGMVVTGWAEQRGVHVAGIGTITMEGKEARLGVPASAIWAVGTTATSNGAVNAMLDSFSPLGGLLPMMLMQSGEVVFGGVGSGLYGMLGFVLLTVFIASLMVGRTPEYLGKKIGPGEMRMAVLACLATPLSILVGSGIIAALPVVAKSLTNTGAHGFSEFLYAFSSAGGNNGSAFAGFNANTPLMNMTLGLIMLAARFIPIVAMLNIGQRMAEQKLTAETAGTLKTTNATFVVLLLIVVLIIGVLSFFPALSLGPIVDALTH</sequence>
<dbReference type="PATRIC" id="fig|1423792.3.peg.1551"/>
<keyword evidence="1 9" id="KW-0813">Transport</keyword>
<accession>A0A0R1MLI7</accession>
<keyword evidence="4 9" id="KW-0812">Transmembrane</keyword>
<keyword evidence="11" id="KW-1185">Reference proteome</keyword>
<feature type="transmembrane region" description="Helical" evidence="9">
    <location>
        <begin position="5"/>
        <end position="26"/>
    </location>
</feature>
<feature type="transmembrane region" description="Helical" evidence="9">
    <location>
        <begin position="449"/>
        <end position="474"/>
    </location>
</feature>
<dbReference type="AlphaFoldDB" id="A0A0R1MLI7"/>
<evidence type="ECO:0000256" key="7">
    <source>
        <dbReference type="ARBA" id="ARBA00023065"/>
    </source>
</evidence>
<dbReference type="Pfam" id="PF03814">
    <property type="entry name" value="KdpA"/>
    <property type="match status" value="1"/>
</dbReference>
<feature type="transmembrane region" description="Helical" evidence="9">
    <location>
        <begin position="515"/>
        <end position="536"/>
    </location>
</feature>
<evidence type="ECO:0000256" key="6">
    <source>
        <dbReference type="ARBA" id="ARBA00022989"/>
    </source>
</evidence>
<feature type="transmembrane region" description="Helical" evidence="9">
    <location>
        <begin position="289"/>
        <end position="307"/>
    </location>
</feature>
<feature type="transmembrane region" description="Helical" evidence="9">
    <location>
        <begin position="63"/>
        <end position="82"/>
    </location>
</feature>
<dbReference type="STRING" id="1423792.FD09_GL001534"/>
<dbReference type="OrthoDB" id="9763796at2"/>
<dbReference type="EMBL" id="AZEC01000020">
    <property type="protein sequence ID" value="KRL08766.1"/>
    <property type="molecule type" value="Genomic_DNA"/>
</dbReference>
<evidence type="ECO:0000256" key="5">
    <source>
        <dbReference type="ARBA" id="ARBA00022958"/>
    </source>
</evidence>
<keyword evidence="3 9" id="KW-0633">Potassium transport</keyword>
<reference evidence="10 11" key="1">
    <citation type="journal article" date="2015" name="Genome Announc.">
        <title>Expanding the biotechnology potential of lactobacilli through comparative genomics of 213 strains and associated genera.</title>
        <authorList>
            <person name="Sun Z."/>
            <person name="Harris H.M."/>
            <person name="McCann A."/>
            <person name="Guo C."/>
            <person name="Argimon S."/>
            <person name="Zhang W."/>
            <person name="Yang X."/>
            <person name="Jeffery I.B."/>
            <person name="Cooney J.C."/>
            <person name="Kagawa T.F."/>
            <person name="Liu W."/>
            <person name="Song Y."/>
            <person name="Salvetti E."/>
            <person name="Wrobel A."/>
            <person name="Rasinkangas P."/>
            <person name="Parkhill J."/>
            <person name="Rea M.C."/>
            <person name="O'Sullivan O."/>
            <person name="Ritari J."/>
            <person name="Douillard F.P."/>
            <person name="Paul Ross R."/>
            <person name="Yang R."/>
            <person name="Briner A.E."/>
            <person name="Felis G.E."/>
            <person name="de Vos W.M."/>
            <person name="Barrangou R."/>
            <person name="Klaenhammer T.R."/>
            <person name="Caufield P.W."/>
            <person name="Cui Y."/>
            <person name="Zhang H."/>
            <person name="O'Toole P.W."/>
        </authorList>
    </citation>
    <scope>NUCLEOTIDE SEQUENCE [LARGE SCALE GENOMIC DNA]</scope>
    <source>
        <strain evidence="10 11">DSM 12744</strain>
    </source>
</reference>
<dbReference type="PANTHER" id="PTHR30607:SF2">
    <property type="entry name" value="POTASSIUM-TRANSPORTING ATPASE POTASSIUM-BINDING SUBUNIT"/>
    <property type="match status" value="1"/>
</dbReference>
<proteinExistence type="inferred from homology"/>